<evidence type="ECO:0000256" key="1">
    <source>
        <dbReference type="SAM" id="SignalP"/>
    </source>
</evidence>
<accession>A0AAU9MTH5</accession>
<proteinExistence type="predicted"/>
<organism evidence="2 3">
    <name type="scientific">Lactuca virosa</name>
    <dbReference type="NCBI Taxonomy" id="75947"/>
    <lineage>
        <taxon>Eukaryota</taxon>
        <taxon>Viridiplantae</taxon>
        <taxon>Streptophyta</taxon>
        <taxon>Embryophyta</taxon>
        <taxon>Tracheophyta</taxon>
        <taxon>Spermatophyta</taxon>
        <taxon>Magnoliopsida</taxon>
        <taxon>eudicotyledons</taxon>
        <taxon>Gunneridae</taxon>
        <taxon>Pentapetalae</taxon>
        <taxon>asterids</taxon>
        <taxon>campanulids</taxon>
        <taxon>Asterales</taxon>
        <taxon>Asteraceae</taxon>
        <taxon>Cichorioideae</taxon>
        <taxon>Cichorieae</taxon>
        <taxon>Lactucinae</taxon>
        <taxon>Lactuca</taxon>
    </lineage>
</organism>
<dbReference type="EMBL" id="CAKMRJ010003046">
    <property type="protein sequence ID" value="CAH1429725.1"/>
    <property type="molecule type" value="Genomic_DNA"/>
</dbReference>
<dbReference type="PANTHER" id="PTHR22715:SF1">
    <property type="entry name" value="DNA BINDING PROTEIN"/>
    <property type="match status" value="1"/>
</dbReference>
<dbReference type="Proteomes" id="UP001157418">
    <property type="component" value="Unassembled WGS sequence"/>
</dbReference>
<comment type="caution">
    <text evidence="2">The sequence shown here is derived from an EMBL/GenBank/DDBJ whole genome shotgun (WGS) entry which is preliminary data.</text>
</comment>
<keyword evidence="3" id="KW-1185">Reference proteome</keyword>
<evidence type="ECO:0000313" key="2">
    <source>
        <dbReference type="EMBL" id="CAH1429725.1"/>
    </source>
</evidence>
<dbReference type="InterPro" id="IPR040092">
    <property type="entry name" value="TBRG1"/>
</dbReference>
<sequence>MIWIQVCSSTVAGVSAGYGIMCTCEGSLYTWELSSGAKLGYLTHCRGATLSCLVADDSGSSGVFAVAVDGTQLQELKQTLTITKAGMQFMQIKFHEEIQNLGLHIHGLASVASRCQIVLEENRKLYNEIQYLKGRILFNMMSLFK</sequence>
<protein>
    <submittedName>
        <fullName evidence="2">Uncharacterized protein</fullName>
    </submittedName>
</protein>
<feature type="chain" id="PRO_5043426262" evidence="1">
    <location>
        <begin position="17"/>
        <end position="145"/>
    </location>
</feature>
<reference evidence="2 3" key="1">
    <citation type="submission" date="2022-01" db="EMBL/GenBank/DDBJ databases">
        <authorList>
            <person name="Xiong W."/>
            <person name="Schranz E."/>
        </authorList>
    </citation>
    <scope>NUCLEOTIDE SEQUENCE [LARGE SCALE GENOMIC DNA]</scope>
</reference>
<dbReference type="GO" id="GO:0005634">
    <property type="term" value="C:nucleus"/>
    <property type="evidence" value="ECO:0007669"/>
    <property type="project" value="TreeGrafter"/>
</dbReference>
<dbReference type="AlphaFoldDB" id="A0AAU9MTH5"/>
<evidence type="ECO:0000313" key="3">
    <source>
        <dbReference type="Proteomes" id="UP001157418"/>
    </source>
</evidence>
<gene>
    <name evidence="2" type="ORF">LVIROSA_LOCUS16563</name>
</gene>
<keyword evidence="1" id="KW-0732">Signal</keyword>
<name>A0AAU9MTH5_9ASTR</name>
<dbReference type="PANTHER" id="PTHR22715">
    <property type="entry name" value="TRANSFORMING GROWTH FACTOR BETA REGULATED GENE 1"/>
    <property type="match status" value="1"/>
</dbReference>
<feature type="signal peptide" evidence="1">
    <location>
        <begin position="1"/>
        <end position="16"/>
    </location>
</feature>
<dbReference type="GO" id="GO:0051726">
    <property type="term" value="P:regulation of cell cycle"/>
    <property type="evidence" value="ECO:0007669"/>
    <property type="project" value="TreeGrafter"/>
</dbReference>